<feature type="transmembrane region" description="Helical" evidence="5">
    <location>
        <begin position="91"/>
        <end position="111"/>
    </location>
</feature>
<keyword evidence="4 5" id="KW-0472">Membrane</keyword>
<feature type="transmembrane region" description="Helical" evidence="5">
    <location>
        <begin position="118"/>
        <end position="137"/>
    </location>
</feature>
<dbReference type="PANTHER" id="PTHR24064">
    <property type="entry name" value="SOLUTE CARRIER FAMILY 22 MEMBER"/>
    <property type="match status" value="1"/>
</dbReference>
<reference evidence="6 7" key="1">
    <citation type="journal article" date="2007" name="Nature">
        <title>Evolution of genes and genomes on the Drosophila phylogeny.</title>
        <authorList>
            <consortium name="Drosophila 12 Genomes Consortium"/>
            <person name="Clark A.G."/>
            <person name="Eisen M.B."/>
            <person name="Smith D.R."/>
            <person name="Bergman C.M."/>
            <person name="Oliver B."/>
            <person name="Markow T.A."/>
            <person name="Kaufman T.C."/>
            <person name="Kellis M."/>
            <person name="Gelbart W."/>
            <person name="Iyer V.N."/>
            <person name="Pollard D.A."/>
            <person name="Sackton T.B."/>
            <person name="Larracuente A.M."/>
            <person name="Singh N.D."/>
            <person name="Abad J.P."/>
            <person name="Abt D.N."/>
            <person name="Adryan B."/>
            <person name="Aguade M."/>
            <person name="Akashi H."/>
            <person name="Anderson W.W."/>
            <person name="Aquadro C.F."/>
            <person name="Ardell D.H."/>
            <person name="Arguello R."/>
            <person name="Artieri C.G."/>
            <person name="Barbash D.A."/>
            <person name="Barker D."/>
            <person name="Barsanti P."/>
            <person name="Batterham P."/>
            <person name="Batzoglou S."/>
            <person name="Begun D."/>
            <person name="Bhutkar A."/>
            <person name="Blanco E."/>
            <person name="Bosak S.A."/>
            <person name="Bradley R.K."/>
            <person name="Brand A.D."/>
            <person name="Brent M.R."/>
            <person name="Brooks A.N."/>
            <person name="Brown R.H."/>
            <person name="Butlin R.K."/>
            <person name="Caggese C."/>
            <person name="Calvi B.R."/>
            <person name="Bernardo de Carvalho A."/>
            <person name="Caspi A."/>
            <person name="Castrezana S."/>
            <person name="Celniker S.E."/>
            <person name="Chang J.L."/>
            <person name="Chapple C."/>
            <person name="Chatterji S."/>
            <person name="Chinwalla A."/>
            <person name="Civetta A."/>
            <person name="Clifton S.W."/>
            <person name="Comeron J.M."/>
            <person name="Costello J.C."/>
            <person name="Coyne J.A."/>
            <person name="Daub J."/>
            <person name="David R.G."/>
            <person name="Delcher A.L."/>
            <person name="Delehaunty K."/>
            <person name="Do C.B."/>
            <person name="Ebling H."/>
            <person name="Edwards K."/>
            <person name="Eickbush T."/>
            <person name="Evans J.D."/>
            <person name="Filipski A."/>
            <person name="Findeiss S."/>
            <person name="Freyhult E."/>
            <person name="Fulton L."/>
            <person name="Fulton R."/>
            <person name="Garcia A.C."/>
            <person name="Gardiner A."/>
            <person name="Garfield D.A."/>
            <person name="Garvin B.E."/>
            <person name="Gibson G."/>
            <person name="Gilbert D."/>
            <person name="Gnerre S."/>
            <person name="Godfrey J."/>
            <person name="Good R."/>
            <person name="Gotea V."/>
            <person name="Gravely B."/>
            <person name="Greenberg A.J."/>
            <person name="Griffiths-Jones S."/>
            <person name="Gross S."/>
            <person name="Guigo R."/>
            <person name="Gustafson E.A."/>
            <person name="Haerty W."/>
            <person name="Hahn M.W."/>
            <person name="Halligan D.L."/>
            <person name="Halpern A.L."/>
            <person name="Halter G.M."/>
            <person name="Han M.V."/>
            <person name="Heger A."/>
            <person name="Hillier L."/>
            <person name="Hinrichs A.S."/>
            <person name="Holmes I."/>
            <person name="Hoskins R.A."/>
            <person name="Hubisz M.J."/>
            <person name="Hultmark D."/>
            <person name="Huntley M.A."/>
            <person name="Jaffe D.B."/>
            <person name="Jagadeeshan S."/>
            <person name="Jeck W.R."/>
            <person name="Johnson J."/>
            <person name="Jones C.D."/>
            <person name="Jordan W.C."/>
            <person name="Karpen G.H."/>
            <person name="Kataoka E."/>
            <person name="Keightley P.D."/>
            <person name="Kheradpour P."/>
            <person name="Kirkness E.F."/>
            <person name="Koerich L.B."/>
            <person name="Kristiansen K."/>
            <person name="Kudrna D."/>
            <person name="Kulathinal R.J."/>
            <person name="Kumar S."/>
            <person name="Kwok R."/>
            <person name="Lander E."/>
            <person name="Langley C.H."/>
            <person name="Lapoint R."/>
            <person name="Lazzaro B.P."/>
            <person name="Lee S.J."/>
            <person name="Levesque L."/>
            <person name="Li R."/>
            <person name="Lin C.F."/>
            <person name="Lin M.F."/>
            <person name="Lindblad-Toh K."/>
            <person name="Llopart A."/>
            <person name="Long M."/>
            <person name="Low L."/>
            <person name="Lozovsky E."/>
            <person name="Lu J."/>
            <person name="Luo M."/>
            <person name="Machado C.A."/>
            <person name="Makalowski W."/>
            <person name="Marzo M."/>
            <person name="Matsuda M."/>
            <person name="Matzkin L."/>
            <person name="McAllister B."/>
            <person name="McBride C.S."/>
            <person name="McKernan B."/>
            <person name="McKernan K."/>
            <person name="Mendez-Lago M."/>
            <person name="Minx P."/>
            <person name="Mollenhauer M.U."/>
            <person name="Montooth K."/>
            <person name="Mount S.M."/>
            <person name="Mu X."/>
            <person name="Myers E."/>
            <person name="Negre B."/>
            <person name="Newfeld S."/>
            <person name="Nielsen R."/>
            <person name="Noor M.A."/>
            <person name="O'Grady P."/>
            <person name="Pachter L."/>
            <person name="Papaceit M."/>
            <person name="Parisi M.J."/>
            <person name="Parisi M."/>
            <person name="Parts L."/>
            <person name="Pedersen J.S."/>
            <person name="Pesole G."/>
            <person name="Phillippy A.M."/>
            <person name="Ponting C.P."/>
            <person name="Pop M."/>
            <person name="Porcelli D."/>
            <person name="Powell J.R."/>
            <person name="Prohaska S."/>
            <person name="Pruitt K."/>
            <person name="Puig M."/>
            <person name="Quesneville H."/>
            <person name="Ram K.R."/>
            <person name="Rand D."/>
            <person name="Rasmussen M.D."/>
            <person name="Reed L.K."/>
            <person name="Reenan R."/>
            <person name="Reily A."/>
            <person name="Remington K.A."/>
            <person name="Rieger T.T."/>
            <person name="Ritchie M.G."/>
            <person name="Robin C."/>
            <person name="Rogers Y.H."/>
            <person name="Rohde C."/>
            <person name="Rozas J."/>
            <person name="Rubenfield M.J."/>
            <person name="Ruiz A."/>
            <person name="Russo S."/>
            <person name="Salzberg S.L."/>
            <person name="Sanchez-Gracia A."/>
            <person name="Saranga D.J."/>
            <person name="Sato H."/>
            <person name="Schaeffer S.W."/>
            <person name="Schatz M.C."/>
            <person name="Schlenke T."/>
            <person name="Schwartz R."/>
            <person name="Segarra C."/>
            <person name="Singh R.S."/>
            <person name="Sirot L."/>
            <person name="Sirota M."/>
            <person name="Sisneros N.B."/>
            <person name="Smith C.D."/>
            <person name="Smith T.F."/>
            <person name="Spieth J."/>
            <person name="Stage D.E."/>
            <person name="Stark A."/>
            <person name="Stephan W."/>
            <person name="Strausberg R.L."/>
            <person name="Strempel S."/>
            <person name="Sturgill D."/>
            <person name="Sutton G."/>
            <person name="Sutton G.G."/>
            <person name="Tao W."/>
            <person name="Teichmann S."/>
            <person name="Tobari Y.N."/>
            <person name="Tomimura Y."/>
            <person name="Tsolas J.M."/>
            <person name="Valente V.L."/>
            <person name="Venter E."/>
            <person name="Venter J.C."/>
            <person name="Vicario S."/>
            <person name="Vieira F.G."/>
            <person name="Vilella A.J."/>
            <person name="Villasante A."/>
            <person name="Walenz B."/>
            <person name="Wang J."/>
            <person name="Wasserman M."/>
            <person name="Watts T."/>
            <person name="Wilson D."/>
            <person name="Wilson R.K."/>
            <person name="Wing R.A."/>
            <person name="Wolfner M.F."/>
            <person name="Wong A."/>
            <person name="Wong G.K."/>
            <person name="Wu C.I."/>
            <person name="Wu G."/>
            <person name="Yamamoto D."/>
            <person name="Yang H.P."/>
            <person name="Yang S.P."/>
            <person name="Yorke J.A."/>
            <person name="Yoshida K."/>
            <person name="Zdobnov E."/>
            <person name="Zhang P."/>
            <person name="Zhang Y."/>
            <person name="Zimin A.V."/>
            <person name="Baldwin J."/>
            <person name="Abdouelleil A."/>
            <person name="Abdulkadir J."/>
            <person name="Abebe A."/>
            <person name="Abera B."/>
            <person name="Abreu J."/>
            <person name="Acer S.C."/>
            <person name="Aftuck L."/>
            <person name="Alexander A."/>
            <person name="An P."/>
            <person name="Anderson E."/>
            <person name="Anderson S."/>
            <person name="Arachi H."/>
            <person name="Azer M."/>
            <person name="Bachantsang P."/>
            <person name="Barry A."/>
            <person name="Bayul T."/>
            <person name="Berlin A."/>
            <person name="Bessette D."/>
            <person name="Bloom T."/>
            <person name="Blye J."/>
            <person name="Boguslavskiy L."/>
            <person name="Bonnet C."/>
            <person name="Boukhgalter B."/>
            <person name="Bourzgui I."/>
            <person name="Brown A."/>
            <person name="Cahill P."/>
            <person name="Channer S."/>
            <person name="Cheshatsang Y."/>
            <person name="Chuda L."/>
            <person name="Citroen M."/>
            <person name="Collymore A."/>
            <person name="Cooke P."/>
            <person name="Costello M."/>
            <person name="D'Aco K."/>
            <person name="Daza R."/>
            <person name="De Haan G."/>
            <person name="DeGray S."/>
            <person name="DeMaso C."/>
            <person name="Dhargay N."/>
            <person name="Dooley K."/>
            <person name="Dooley E."/>
            <person name="Doricent M."/>
            <person name="Dorje P."/>
            <person name="Dorjee K."/>
            <person name="Dupes A."/>
            <person name="Elong R."/>
            <person name="Falk J."/>
            <person name="Farina A."/>
            <person name="Faro S."/>
            <person name="Ferguson D."/>
            <person name="Fisher S."/>
            <person name="Foley C.D."/>
            <person name="Franke A."/>
            <person name="Friedrich D."/>
            <person name="Gadbois L."/>
            <person name="Gearin G."/>
            <person name="Gearin C.R."/>
            <person name="Giannoukos G."/>
            <person name="Goode T."/>
            <person name="Graham J."/>
            <person name="Grandbois E."/>
            <person name="Grewal S."/>
            <person name="Gyaltsen K."/>
            <person name="Hafez N."/>
            <person name="Hagos B."/>
            <person name="Hall J."/>
            <person name="Henson C."/>
            <person name="Hollinger A."/>
            <person name="Honan T."/>
            <person name="Huard M.D."/>
            <person name="Hughes L."/>
            <person name="Hurhula B."/>
            <person name="Husby M.E."/>
            <person name="Kamat A."/>
            <person name="Kanga B."/>
            <person name="Kashin S."/>
            <person name="Khazanovich D."/>
            <person name="Kisner P."/>
            <person name="Lance K."/>
            <person name="Lara M."/>
            <person name="Lee W."/>
            <person name="Lennon N."/>
            <person name="Letendre F."/>
            <person name="LeVine R."/>
            <person name="Lipovsky A."/>
            <person name="Liu X."/>
            <person name="Liu J."/>
            <person name="Liu S."/>
            <person name="Lokyitsang T."/>
            <person name="Lokyitsang Y."/>
            <person name="Lubonja R."/>
            <person name="Lui A."/>
            <person name="MacDonald P."/>
            <person name="Magnisalis V."/>
            <person name="Maru K."/>
            <person name="Matthews C."/>
            <person name="McCusker W."/>
            <person name="McDonough S."/>
            <person name="Mehta T."/>
            <person name="Meldrim J."/>
            <person name="Meneus L."/>
            <person name="Mihai O."/>
            <person name="Mihalev A."/>
            <person name="Mihova T."/>
            <person name="Mittelman R."/>
            <person name="Mlenga V."/>
            <person name="Montmayeur A."/>
            <person name="Mulrain L."/>
            <person name="Navidi A."/>
            <person name="Naylor J."/>
            <person name="Negash T."/>
            <person name="Nguyen T."/>
            <person name="Nguyen N."/>
            <person name="Nicol R."/>
            <person name="Norbu C."/>
            <person name="Norbu N."/>
            <person name="Novod N."/>
            <person name="O'Neill B."/>
            <person name="Osman S."/>
            <person name="Markiewicz E."/>
            <person name="Oyono O.L."/>
            <person name="Patti C."/>
            <person name="Phunkhang P."/>
            <person name="Pierre F."/>
            <person name="Priest M."/>
            <person name="Raghuraman S."/>
            <person name="Rege F."/>
            <person name="Reyes R."/>
            <person name="Rise C."/>
            <person name="Rogov P."/>
            <person name="Ross K."/>
            <person name="Ryan E."/>
            <person name="Settipalli S."/>
            <person name="Shea T."/>
            <person name="Sherpa N."/>
            <person name="Shi L."/>
            <person name="Shih D."/>
            <person name="Sparrow T."/>
            <person name="Spaulding J."/>
            <person name="Stalker J."/>
            <person name="Stange-Thomann N."/>
            <person name="Stavropoulos S."/>
            <person name="Stone C."/>
            <person name="Strader C."/>
            <person name="Tesfaye S."/>
            <person name="Thomson T."/>
            <person name="Thoulutsang Y."/>
            <person name="Thoulutsang D."/>
            <person name="Topham K."/>
            <person name="Topping I."/>
            <person name="Tsamla T."/>
            <person name="Vassiliev H."/>
            <person name="Vo A."/>
            <person name="Wangchuk T."/>
            <person name="Wangdi T."/>
            <person name="Weiand M."/>
            <person name="Wilkinson J."/>
            <person name="Wilson A."/>
            <person name="Yadav S."/>
            <person name="Young G."/>
            <person name="Yu Q."/>
            <person name="Zembek L."/>
            <person name="Zhong D."/>
            <person name="Zimmer A."/>
            <person name="Zwirko Z."/>
            <person name="Jaffe D.B."/>
            <person name="Alvarez P."/>
            <person name="Brockman W."/>
            <person name="Butler J."/>
            <person name="Chin C."/>
            <person name="Gnerre S."/>
            <person name="Grabherr M."/>
            <person name="Kleber M."/>
            <person name="Mauceli E."/>
            <person name="MacCallum I."/>
        </authorList>
    </citation>
    <scope>NUCLEOTIDE SEQUENCE [LARGE SCALE GENOMIC DNA]</scope>
    <source>
        <strain evidence="7">MSH-3 / Tucson 14011-0111.49</strain>
    </source>
</reference>
<dbReference type="AlphaFoldDB" id="B4HAV2"/>
<feature type="transmembrane region" description="Helical" evidence="5">
    <location>
        <begin position="59"/>
        <end position="79"/>
    </location>
</feature>
<keyword evidence="2 5" id="KW-0812">Transmembrane</keyword>
<dbReference type="SUPFAM" id="SSF103473">
    <property type="entry name" value="MFS general substrate transporter"/>
    <property type="match status" value="1"/>
</dbReference>
<gene>
    <name evidence="6" type="primary">Dper\GL21376</name>
    <name evidence="6" type="ORF">Dper_GL21376</name>
</gene>
<dbReference type="Gene3D" id="1.20.1250.20">
    <property type="entry name" value="MFS general substrate transporter like domains"/>
    <property type="match status" value="1"/>
</dbReference>
<feature type="non-terminal residue" evidence="6">
    <location>
        <position position="1"/>
    </location>
</feature>
<dbReference type="InterPro" id="IPR036259">
    <property type="entry name" value="MFS_trans_sf"/>
</dbReference>
<evidence type="ECO:0000256" key="1">
    <source>
        <dbReference type="ARBA" id="ARBA00004141"/>
    </source>
</evidence>
<feature type="transmembrane region" description="Helical" evidence="5">
    <location>
        <begin position="26"/>
        <end position="47"/>
    </location>
</feature>
<evidence type="ECO:0000256" key="3">
    <source>
        <dbReference type="ARBA" id="ARBA00022989"/>
    </source>
</evidence>
<accession>B4HAV2</accession>
<dbReference type="EMBL" id="CH479244">
    <property type="protein sequence ID" value="EDW37734.1"/>
    <property type="molecule type" value="Genomic_DNA"/>
</dbReference>
<evidence type="ECO:0000256" key="2">
    <source>
        <dbReference type="ARBA" id="ARBA00022692"/>
    </source>
</evidence>
<organism evidence="7">
    <name type="scientific">Drosophila persimilis</name>
    <name type="common">Fruit fly</name>
    <dbReference type="NCBI Taxonomy" id="7234"/>
    <lineage>
        <taxon>Eukaryota</taxon>
        <taxon>Metazoa</taxon>
        <taxon>Ecdysozoa</taxon>
        <taxon>Arthropoda</taxon>
        <taxon>Hexapoda</taxon>
        <taxon>Insecta</taxon>
        <taxon>Pterygota</taxon>
        <taxon>Neoptera</taxon>
        <taxon>Endopterygota</taxon>
        <taxon>Diptera</taxon>
        <taxon>Brachycera</taxon>
        <taxon>Muscomorpha</taxon>
        <taxon>Ephydroidea</taxon>
        <taxon>Drosophilidae</taxon>
        <taxon>Drosophila</taxon>
        <taxon>Sophophora</taxon>
    </lineage>
</organism>
<name>B4HAV2_DROPE</name>
<dbReference type="OrthoDB" id="6884957at2759"/>
<evidence type="ECO:0000313" key="6">
    <source>
        <dbReference type="EMBL" id="EDW37734.1"/>
    </source>
</evidence>
<evidence type="ECO:0000256" key="5">
    <source>
        <dbReference type="SAM" id="Phobius"/>
    </source>
</evidence>
<dbReference type="SMR" id="B4HAV2"/>
<dbReference type="HOGENOM" id="CLU_1182692_0_0_1"/>
<sequence length="235" mass="26357">TAILRCILTSVQLPVLEYVGPKYRTFVANMSLAIFYAPFTMLMPWLALGFSHWRHMLGAALAGRFFANICYNIGLQWAAEVLPTVVRAQGVSFIHTMGYVSMLMSPPVVFLSQVSSSLMLIILGVLGLLGGILALFLPETLNHDLPQTLSDGAEFGREQRIWHGPCCGPGSKRVKRPQRLWHQGSSLRTISRDEFRSTKMHRVARIAPRKTHISSQDTLDTEKTIQTYTFEHAKN</sequence>
<proteinExistence type="predicted"/>
<dbReference type="eggNOG" id="KOG0255">
    <property type="taxonomic scope" value="Eukaryota"/>
</dbReference>
<evidence type="ECO:0000256" key="4">
    <source>
        <dbReference type="ARBA" id="ARBA00023136"/>
    </source>
</evidence>
<dbReference type="Proteomes" id="UP000008744">
    <property type="component" value="Unassembled WGS sequence"/>
</dbReference>
<protein>
    <submittedName>
        <fullName evidence="6">GL21376</fullName>
    </submittedName>
</protein>
<keyword evidence="7" id="KW-1185">Reference proteome</keyword>
<dbReference type="PhylomeDB" id="B4HAV2"/>
<keyword evidence="3 5" id="KW-1133">Transmembrane helix</keyword>
<comment type="subcellular location">
    <subcellularLocation>
        <location evidence="1">Membrane</location>
        <topology evidence="1">Multi-pass membrane protein</topology>
    </subcellularLocation>
</comment>
<evidence type="ECO:0000313" key="7">
    <source>
        <dbReference type="Proteomes" id="UP000008744"/>
    </source>
</evidence>
<dbReference type="GO" id="GO:0016020">
    <property type="term" value="C:membrane"/>
    <property type="evidence" value="ECO:0007669"/>
    <property type="project" value="UniProtKB-SubCell"/>
</dbReference>